<dbReference type="EMBL" id="VTYF01000003">
    <property type="protein sequence ID" value="NOI08951.1"/>
    <property type="molecule type" value="Genomic_DNA"/>
</dbReference>
<reference evidence="1 2" key="1">
    <citation type="submission" date="2019-09" db="EMBL/GenBank/DDBJ databases">
        <title>Draft genome sequencing and comparative genomics of hatchery-associated Vibrios.</title>
        <authorList>
            <person name="Kehlet-Delgado H."/>
            <person name="Mueller R.S."/>
        </authorList>
    </citation>
    <scope>NUCLEOTIDE SEQUENCE [LARGE SCALE GENOMIC DNA]</scope>
    <source>
        <strain evidence="1 2">081416A</strain>
    </source>
</reference>
<sequence>MVGHGGVDGRVIHPRNRYTEVIATNGILTADVSGVTGITRF</sequence>
<evidence type="ECO:0000313" key="1">
    <source>
        <dbReference type="EMBL" id="NOI08951.1"/>
    </source>
</evidence>
<dbReference type="Proteomes" id="UP000532247">
    <property type="component" value="Unassembled WGS sequence"/>
</dbReference>
<gene>
    <name evidence="1" type="ORF">F0254_08725</name>
</gene>
<name>A0A7Y4EXX9_VIBAL</name>
<organism evidence="1 2">
    <name type="scientific">Vibrio alginolyticus</name>
    <dbReference type="NCBI Taxonomy" id="663"/>
    <lineage>
        <taxon>Bacteria</taxon>
        <taxon>Pseudomonadati</taxon>
        <taxon>Pseudomonadota</taxon>
        <taxon>Gammaproteobacteria</taxon>
        <taxon>Vibrionales</taxon>
        <taxon>Vibrionaceae</taxon>
        <taxon>Vibrio</taxon>
    </lineage>
</organism>
<proteinExistence type="predicted"/>
<accession>A0A7Y4EXX9</accession>
<evidence type="ECO:0000313" key="2">
    <source>
        <dbReference type="Proteomes" id="UP000532247"/>
    </source>
</evidence>
<protein>
    <submittedName>
        <fullName evidence="1">Uncharacterized protein</fullName>
    </submittedName>
</protein>
<dbReference type="AlphaFoldDB" id="A0A7Y4EXX9"/>
<comment type="caution">
    <text evidence="1">The sequence shown here is derived from an EMBL/GenBank/DDBJ whole genome shotgun (WGS) entry which is preliminary data.</text>
</comment>